<feature type="non-terminal residue" evidence="2">
    <location>
        <position position="150"/>
    </location>
</feature>
<comment type="caution">
    <text evidence="2">The sequence shown here is derived from an EMBL/GenBank/DDBJ whole genome shotgun (WGS) entry which is preliminary data.</text>
</comment>
<dbReference type="AlphaFoldDB" id="A0A2N5TGZ9"/>
<dbReference type="EMBL" id="PGCJ01000682">
    <property type="protein sequence ID" value="PLW24786.1"/>
    <property type="molecule type" value="Genomic_DNA"/>
</dbReference>
<organism evidence="2 3">
    <name type="scientific">Puccinia coronata f. sp. avenae</name>
    <dbReference type="NCBI Taxonomy" id="200324"/>
    <lineage>
        <taxon>Eukaryota</taxon>
        <taxon>Fungi</taxon>
        <taxon>Dikarya</taxon>
        <taxon>Basidiomycota</taxon>
        <taxon>Pucciniomycotina</taxon>
        <taxon>Pucciniomycetes</taxon>
        <taxon>Pucciniales</taxon>
        <taxon>Pucciniaceae</taxon>
        <taxon>Puccinia</taxon>
    </lineage>
</organism>
<gene>
    <name evidence="2" type="ORF">PCANC_27231</name>
</gene>
<keyword evidence="3" id="KW-1185">Reference proteome</keyword>
<feature type="region of interest" description="Disordered" evidence="1">
    <location>
        <begin position="121"/>
        <end position="150"/>
    </location>
</feature>
<evidence type="ECO:0000313" key="2">
    <source>
        <dbReference type="EMBL" id="PLW24786.1"/>
    </source>
</evidence>
<dbReference type="Proteomes" id="UP000235388">
    <property type="component" value="Unassembled WGS sequence"/>
</dbReference>
<proteinExistence type="predicted"/>
<evidence type="ECO:0000256" key="1">
    <source>
        <dbReference type="SAM" id="MobiDB-lite"/>
    </source>
</evidence>
<sequence>MDDTVTRRSCDRPVRQADATFSADHMTPIGTPVGRPGPLLRQSEATLTKRVVVTHPPLQACQRNRLPGIHPTSSYKRAHQKLFMDDPNFQLINQSNRTYRCLICPHSKVLTDVAKHLRRPLHKLNASSGPRNRGPTPPFILGEQAANDES</sequence>
<name>A0A2N5TGZ9_9BASI</name>
<accession>A0A2N5TGZ9</accession>
<evidence type="ECO:0000313" key="3">
    <source>
        <dbReference type="Proteomes" id="UP000235388"/>
    </source>
</evidence>
<reference evidence="2 3" key="1">
    <citation type="submission" date="2017-11" db="EMBL/GenBank/DDBJ databases">
        <title>De novo assembly and phasing of dikaryotic genomes from two isolates of Puccinia coronata f. sp. avenae, the causal agent of oat crown rust.</title>
        <authorList>
            <person name="Miller M.E."/>
            <person name="Zhang Y."/>
            <person name="Omidvar V."/>
            <person name="Sperschneider J."/>
            <person name="Schwessinger B."/>
            <person name="Raley C."/>
            <person name="Palmer J.M."/>
            <person name="Garnica D."/>
            <person name="Upadhyaya N."/>
            <person name="Rathjen J."/>
            <person name="Taylor J.M."/>
            <person name="Park R.F."/>
            <person name="Dodds P.N."/>
            <person name="Hirsch C.D."/>
            <person name="Kianian S.F."/>
            <person name="Figueroa M."/>
        </authorList>
    </citation>
    <scope>NUCLEOTIDE SEQUENCE [LARGE SCALE GENOMIC DNA]</scope>
    <source>
        <strain evidence="2">12NC29</strain>
    </source>
</reference>
<protein>
    <submittedName>
        <fullName evidence="2">Uncharacterized protein</fullName>
    </submittedName>
</protein>